<feature type="domain" description="SLH" evidence="2">
    <location>
        <begin position="152"/>
        <end position="215"/>
    </location>
</feature>
<comment type="caution">
    <text evidence="3">The sequence shown here is derived from an EMBL/GenBank/DDBJ whole genome shotgun (WGS) entry which is preliminary data.</text>
</comment>
<dbReference type="InterPro" id="IPR035940">
    <property type="entry name" value="CAP_sf"/>
</dbReference>
<dbReference type="Pfam" id="PF00188">
    <property type="entry name" value="CAP"/>
    <property type="match status" value="1"/>
</dbReference>
<dbReference type="Proteomes" id="UP001549099">
    <property type="component" value="Unassembled WGS sequence"/>
</dbReference>
<keyword evidence="4" id="KW-1185">Reference proteome</keyword>
<dbReference type="PROSITE" id="PS51272">
    <property type="entry name" value="SLH"/>
    <property type="match status" value="3"/>
</dbReference>
<feature type="domain" description="SLH" evidence="2">
    <location>
        <begin position="98"/>
        <end position="151"/>
    </location>
</feature>
<organism evidence="3 4">
    <name type="scientific">Bhargavaea ullalensis</name>
    <dbReference type="NCBI Taxonomy" id="1265685"/>
    <lineage>
        <taxon>Bacteria</taxon>
        <taxon>Bacillati</taxon>
        <taxon>Bacillota</taxon>
        <taxon>Bacilli</taxon>
        <taxon>Bacillales</taxon>
        <taxon>Caryophanaceae</taxon>
        <taxon>Bhargavaea</taxon>
    </lineage>
</organism>
<protein>
    <submittedName>
        <fullName evidence="3">Uncharacterized protein YkwD</fullName>
    </submittedName>
</protein>
<evidence type="ECO:0000313" key="4">
    <source>
        <dbReference type="Proteomes" id="UP001549099"/>
    </source>
</evidence>
<feature type="chain" id="PRO_5045610981" evidence="1">
    <location>
        <begin position="31"/>
        <end position="366"/>
    </location>
</feature>
<dbReference type="RefSeq" id="WP_354196571.1">
    <property type="nucleotide sequence ID" value="NZ_JBEPLW010000007.1"/>
</dbReference>
<dbReference type="EMBL" id="JBEPLW010000007">
    <property type="protein sequence ID" value="MET3575420.1"/>
    <property type="molecule type" value="Genomic_DNA"/>
</dbReference>
<dbReference type="InterPro" id="IPR014044">
    <property type="entry name" value="CAP_dom"/>
</dbReference>
<feature type="signal peptide" evidence="1">
    <location>
        <begin position="1"/>
        <end position="30"/>
    </location>
</feature>
<sequence>MTKRRPAFLITAALLLTPAAATLPAQPAEAAQTAHSFTDVPHTFWAHDEIMELTQLGALEGYPDGRFKPNALLTRAQGAKVLQAVTHAEAPASFQTHFRDVQPTHWAYPYIRELTYNGVFNNADRFRPQEHLSRAQMAKIIIEAFHIKVDDNDLAHFVDTPAGEYHGYITTLGELGITEGRPGGRFDPNGPVSRAQFTAFASRALEFDQKRRDGQIIYDEEDKLYVDLTGESLTRSNPSAQVGKESISLVNKERNQHGVAPLQEDSNLDAMAQLKAEEMAEKGYFDHKSPTYGHVNEMAAMFGYSFSRIGENIAWNQHSAEEVTADWMASKGHRANILDPRFTNIGAGFAMNKAGETYWVQMFSKK</sequence>
<keyword evidence="1" id="KW-0732">Signal</keyword>
<proteinExistence type="predicted"/>
<reference evidence="3 4" key="1">
    <citation type="submission" date="2024-06" db="EMBL/GenBank/DDBJ databases">
        <title>Genomic Encyclopedia of Type Strains, Phase IV (KMG-IV): sequencing the most valuable type-strain genomes for metagenomic binning, comparative biology and taxonomic classification.</title>
        <authorList>
            <person name="Goeker M."/>
        </authorList>
    </citation>
    <scope>NUCLEOTIDE SEQUENCE [LARGE SCALE GENOMIC DNA]</scope>
    <source>
        <strain evidence="3 4">DSM 26128</strain>
    </source>
</reference>
<dbReference type="PANTHER" id="PTHR31157">
    <property type="entry name" value="SCP DOMAIN-CONTAINING PROTEIN"/>
    <property type="match status" value="1"/>
</dbReference>
<evidence type="ECO:0000259" key="2">
    <source>
        <dbReference type="PROSITE" id="PS51272"/>
    </source>
</evidence>
<dbReference type="PANTHER" id="PTHR31157:SF1">
    <property type="entry name" value="SCP DOMAIN-CONTAINING PROTEIN"/>
    <property type="match status" value="1"/>
</dbReference>
<dbReference type="SUPFAM" id="SSF55797">
    <property type="entry name" value="PR-1-like"/>
    <property type="match status" value="1"/>
</dbReference>
<accession>A0ABV2GAV3</accession>
<dbReference type="Gene3D" id="3.40.33.10">
    <property type="entry name" value="CAP"/>
    <property type="match status" value="1"/>
</dbReference>
<feature type="domain" description="SLH" evidence="2">
    <location>
        <begin position="33"/>
        <end position="96"/>
    </location>
</feature>
<name>A0ABV2GAV3_9BACL</name>
<gene>
    <name evidence="3" type="ORF">ABID49_001325</name>
</gene>
<dbReference type="CDD" id="cd05379">
    <property type="entry name" value="CAP_bacterial"/>
    <property type="match status" value="1"/>
</dbReference>
<evidence type="ECO:0000313" key="3">
    <source>
        <dbReference type="EMBL" id="MET3575420.1"/>
    </source>
</evidence>
<evidence type="ECO:0000256" key="1">
    <source>
        <dbReference type="SAM" id="SignalP"/>
    </source>
</evidence>
<dbReference type="InterPro" id="IPR001119">
    <property type="entry name" value="SLH_dom"/>
</dbReference>
<dbReference type="Pfam" id="PF00395">
    <property type="entry name" value="SLH"/>
    <property type="match status" value="3"/>
</dbReference>